<dbReference type="Proteomes" id="UP000676336">
    <property type="component" value="Unassembled WGS sequence"/>
</dbReference>
<evidence type="ECO:0000313" key="3">
    <source>
        <dbReference type="EMBL" id="CAF4246134.1"/>
    </source>
</evidence>
<keyword evidence="4" id="KW-1185">Reference proteome</keyword>
<organism evidence="2 4">
    <name type="scientific">Rotaria magnacalcarata</name>
    <dbReference type="NCBI Taxonomy" id="392030"/>
    <lineage>
        <taxon>Eukaryota</taxon>
        <taxon>Metazoa</taxon>
        <taxon>Spiralia</taxon>
        <taxon>Gnathifera</taxon>
        <taxon>Rotifera</taxon>
        <taxon>Eurotatoria</taxon>
        <taxon>Bdelloidea</taxon>
        <taxon>Philodinida</taxon>
        <taxon>Philodinidae</taxon>
        <taxon>Rotaria</taxon>
    </lineage>
</organism>
<dbReference type="EMBL" id="CAJOBF010008005">
    <property type="protein sequence ID" value="CAF4246134.1"/>
    <property type="molecule type" value="Genomic_DNA"/>
</dbReference>
<evidence type="ECO:0000313" key="1">
    <source>
        <dbReference type="EMBL" id="CAF4036916.1"/>
    </source>
</evidence>
<sequence>MSGKRNPELDREAQQWIEAVIGEKFPGGAYEDAIKDGIILC</sequence>
<accession>A0A820CH27</accession>
<comment type="caution">
    <text evidence="2">The sequence shown here is derived from an EMBL/GenBank/DDBJ whole genome shotgun (WGS) entry which is preliminary data.</text>
</comment>
<dbReference type="InterPro" id="IPR036872">
    <property type="entry name" value="CH_dom_sf"/>
</dbReference>
<proteinExistence type="predicted"/>
<name>A0A820CH27_9BILA</name>
<feature type="non-terminal residue" evidence="2">
    <location>
        <position position="41"/>
    </location>
</feature>
<evidence type="ECO:0000313" key="4">
    <source>
        <dbReference type="Proteomes" id="UP000663866"/>
    </source>
</evidence>
<gene>
    <name evidence="2" type="ORF">OVN521_LOCUS27252</name>
    <name evidence="1" type="ORF">SMN809_LOCUS13888</name>
    <name evidence="3" type="ORF">UXM345_LOCUS30462</name>
</gene>
<dbReference type="SUPFAM" id="SSF47576">
    <property type="entry name" value="Calponin-homology domain, CH-domain"/>
    <property type="match status" value="1"/>
</dbReference>
<dbReference type="AlphaFoldDB" id="A0A820CH27"/>
<dbReference type="Proteomes" id="UP000663866">
    <property type="component" value="Unassembled WGS sequence"/>
</dbReference>
<dbReference type="Proteomes" id="UP000663842">
    <property type="component" value="Unassembled WGS sequence"/>
</dbReference>
<dbReference type="EMBL" id="CAJOBG010007459">
    <property type="protein sequence ID" value="CAF4217558.1"/>
    <property type="molecule type" value="Genomic_DNA"/>
</dbReference>
<dbReference type="EMBL" id="CAJOBI010005600">
    <property type="protein sequence ID" value="CAF4036916.1"/>
    <property type="molecule type" value="Genomic_DNA"/>
</dbReference>
<protein>
    <submittedName>
        <fullName evidence="2">Uncharacterized protein</fullName>
    </submittedName>
</protein>
<dbReference type="Gene3D" id="1.10.418.10">
    <property type="entry name" value="Calponin-like domain"/>
    <property type="match status" value="1"/>
</dbReference>
<reference evidence="2" key="1">
    <citation type="submission" date="2021-02" db="EMBL/GenBank/DDBJ databases">
        <authorList>
            <person name="Nowell W R."/>
        </authorList>
    </citation>
    <scope>NUCLEOTIDE SEQUENCE</scope>
</reference>
<evidence type="ECO:0000313" key="2">
    <source>
        <dbReference type="EMBL" id="CAF4217558.1"/>
    </source>
</evidence>